<dbReference type="eggNOG" id="ENOG502QTQY">
    <property type="taxonomic scope" value="Eukaryota"/>
</dbReference>
<feature type="transmembrane region" description="Helical" evidence="10">
    <location>
        <begin position="249"/>
        <end position="273"/>
    </location>
</feature>
<keyword evidence="7 10" id="KW-1133">Transmembrane helix</keyword>
<dbReference type="FunFam" id="3.80.10.10:FF:000213">
    <property type="entry name" value="Tyrosine-sulfated glycopeptide receptor 1"/>
    <property type="match status" value="1"/>
</dbReference>
<comment type="similarity">
    <text evidence="2">Belongs to the RLP family.</text>
</comment>
<evidence type="ECO:0000256" key="6">
    <source>
        <dbReference type="ARBA" id="ARBA00022737"/>
    </source>
</evidence>
<dbReference type="PANTHER" id="PTHR48065:SF69">
    <property type="entry name" value="OS07G0466500 PROTEIN"/>
    <property type="match status" value="1"/>
</dbReference>
<comment type="subcellular location">
    <subcellularLocation>
        <location evidence="1">Cell membrane</location>
    </subcellularLocation>
</comment>
<dbReference type="Pfam" id="PF13855">
    <property type="entry name" value="LRR_8"/>
    <property type="match status" value="1"/>
</dbReference>
<dbReference type="STRING" id="29730.A0A0D2PPK3"/>
<dbReference type="EMBL" id="CM001744">
    <property type="protein sequence ID" value="KJB28993.1"/>
    <property type="molecule type" value="Genomic_DNA"/>
</dbReference>
<dbReference type="SMART" id="SM00365">
    <property type="entry name" value="LRR_SD22"/>
    <property type="match status" value="2"/>
</dbReference>
<evidence type="ECO:0000256" key="4">
    <source>
        <dbReference type="ARBA" id="ARBA00022614"/>
    </source>
</evidence>
<dbReference type="GO" id="GO:0005886">
    <property type="term" value="C:plasma membrane"/>
    <property type="evidence" value="ECO:0007669"/>
    <property type="project" value="UniProtKB-SubCell"/>
</dbReference>
<dbReference type="AlphaFoldDB" id="A0A0D2PPK3"/>
<evidence type="ECO:0000256" key="3">
    <source>
        <dbReference type="ARBA" id="ARBA00022475"/>
    </source>
</evidence>
<dbReference type="SUPFAM" id="SSF52058">
    <property type="entry name" value="L domain-like"/>
    <property type="match status" value="1"/>
</dbReference>
<reference evidence="11 12" key="1">
    <citation type="journal article" date="2012" name="Nature">
        <title>Repeated polyploidization of Gossypium genomes and the evolution of spinnable cotton fibres.</title>
        <authorList>
            <person name="Paterson A.H."/>
            <person name="Wendel J.F."/>
            <person name="Gundlach H."/>
            <person name="Guo H."/>
            <person name="Jenkins J."/>
            <person name="Jin D."/>
            <person name="Llewellyn D."/>
            <person name="Showmaker K.C."/>
            <person name="Shu S."/>
            <person name="Udall J."/>
            <person name="Yoo M.J."/>
            <person name="Byers R."/>
            <person name="Chen W."/>
            <person name="Doron-Faigenboim A."/>
            <person name="Duke M.V."/>
            <person name="Gong L."/>
            <person name="Grimwood J."/>
            <person name="Grover C."/>
            <person name="Grupp K."/>
            <person name="Hu G."/>
            <person name="Lee T.H."/>
            <person name="Li J."/>
            <person name="Lin L."/>
            <person name="Liu T."/>
            <person name="Marler B.S."/>
            <person name="Page J.T."/>
            <person name="Roberts A.W."/>
            <person name="Romanel E."/>
            <person name="Sanders W.S."/>
            <person name="Szadkowski E."/>
            <person name="Tan X."/>
            <person name="Tang H."/>
            <person name="Xu C."/>
            <person name="Wang J."/>
            <person name="Wang Z."/>
            <person name="Zhang D."/>
            <person name="Zhang L."/>
            <person name="Ashrafi H."/>
            <person name="Bedon F."/>
            <person name="Bowers J.E."/>
            <person name="Brubaker C.L."/>
            <person name="Chee P.W."/>
            <person name="Das S."/>
            <person name="Gingle A.R."/>
            <person name="Haigler C.H."/>
            <person name="Harker D."/>
            <person name="Hoffmann L.V."/>
            <person name="Hovav R."/>
            <person name="Jones D.C."/>
            <person name="Lemke C."/>
            <person name="Mansoor S."/>
            <person name="ur Rahman M."/>
            <person name="Rainville L.N."/>
            <person name="Rambani A."/>
            <person name="Reddy U.K."/>
            <person name="Rong J.K."/>
            <person name="Saranga Y."/>
            <person name="Scheffler B.E."/>
            <person name="Scheffler J.A."/>
            <person name="Stelly D.M."/>
            <person name="Triplett B.A."/>
            <person name="Van Deynze A."/>
            <person name="Vaslin M.F."/>
            <person name="Waghmare V.N."/>
            <person name="Walford S.A."/>
            <person name="Wright R.J."/>
            <person name="Zaki E.A."/>
            <person name="Zhang T."/>
            <person name="Dennis E.S."/>
            <person name="Mayer K.F."/>
            <person name="Peterson D.G."/>
            <person name="Rokhsar D.S."/>
            <person name="Wang X."/>
            <person name="Schmutz J."/>
        </authorList>
    </citation>
    <scope>NUCLEOTIDE SEQUENCE [LARGE SCALE GENOMIC DNA]</scope>
</reference>
<dbReference type="PANTHER" id="PTHR48065">
    <property type="entry name" value="OS10G0469600 PROTEIN"/>
    <property type="match status" value="1"/>
</dbReference>
<dbReference type="PRINTS" id="PR00019">
    <property type="entry name" value="LEURICHRPT"/>
</dbReference>
<evidence type="ECO:0000256" key="9">
    <source>
        <dbReference type="ARBA" id="ARBA00023180"/>
    </source>
</evidence>
<evidence type="ECO:0000256" key="1">
    <source>
        <dbReference type="ARBA" id="ARBA00004236"/>
    </source>
</evidence>
<name>A0A0D2PPK3_GOSRA</name>
<accession>A0A0D2PPK3</accession>
<dbReference type="InterPro" id="IPR003591">
    <property type="entry name" value="Leu-rich_rpt_typical-subtyp"/>
</dbReference>
<keyword evidence="12" id="KW-1185">Reference proteome</keyword>
<keyword evidence="9" id="KW-0325">Glycoprotein</keyword>
<keyword evidence="4" id="KW-0433">Leucine-rich repeat</keyword>
<dbReference type="Pfam" id="PF12799">
    <property type="entry name" value="LRR_4"/>
    <property type="match status" value="1"/>
</dbReference>
<protein>
    <recommendedName>
        <fullName evidence="13">Leucine-rich repeat-containing N-terminal plant-type domain-containing protein</fullName>
    </recommendedName>
</protein>
<keyword evidence="6" id="KW-0677">Repeat</keyword>
<keyword evidence="8 10" id="KW-0472">Membrane</keyword>
<evidence type="ECO:0000256" key="10">
    <source>
        <dbReference type="SAM" id="Phobius"/>
    </source>
</evidence>
<dbReference type="Proteomes" id="UP000032304">
    <property type="component" value="Chromosome 5"/>
</dbReference>
<evidence type="ECO:0000256" key="8">
    <source>
        <dbReference type="ARBA" id="ARBA00023136"/>
    </source>
</evidence>
<dbReference type="InterPro" id="IPR032675">
    <property type="entry name" value="LRR_dom_sf"/>
</dbReference>
<dbReference type="PROSITE" id="PS51450">
    <property type="entry name" value="LRR"/>
    <property type="match status" value="1"/>
</dbReference>
<proteinExistence type="inferred from homology"/>
<keyword evidence="5 10" id="KW-0812">Transmembrane</keyword>
<dbReference type="OMA" id="DHEYLEF"/>
<evidence type="ECO:0000313" key="12">
    <source>
        <dbReference type="Proteomes" id="UP000032304"/>
    </source>
</evidence>
<evidence type="ECO:0000256" key="7">
    <source>
        <dbReference type="ARBA" id="ARBA00022989"/>
    </source>
</evidence>
<organism evidence="11 12">
    <name type="scientific">Gossypium raimondii</name>
    <name type="common">Peruvian cotton</name>
    <name type="synonym">Gossypium klotzschianum subsp. raimondii</name>
    <dbReference type="NCBI Taxonomy" id="29730"/>
    <lineage>
        <taxon>Eukaryota</taxon>
        <taxon>Viridiplantae</taxon>
        <taxon>Streptophyta</taxon>
        <taxon>Embryophyta</taxon>
        <taxon>Tracheophyta</taxon>
        <taxon>Spermatophyta</taxon>
        <taxon>Magnoliopsida</taxon>
        <taxon>eudicotyledons</taxon>
        <taxon>Gunneridae</taxon>
        <taxon>Pentapetalae</taxon>
        <taxon>rosids</taxon>
        <taxon>malvids</taxon>
        <taxon>Malvales</taxon>
        <taxon>Malvaceae</taxon>
        <taxon>Malvoideae</taxon>
        <taxon>Gossypium</taxon>
    </lineage>
</organism>
<dbReference type="InterPro" id="IPR001611">
    <property type="entry name" value="Leu-rich_rpt"/>
</dbReference>
<gene>
    <name evidence="11" type="ORF">B456_005G078900</name>
</gene>
<evidence type="ECO:0000256" key="5">
    <source>
        <dbReference type="ARBA" id="ARBA00022692"/>
    </source>
</evidence>
<dbReference type="SMART" id="SM00369">
    <property type="entry name" value="LRR_TYP"/>
    <property type="match status" value="3"/>
</dbReference>
<keyword evidence="3" id="KW-1003">Cell membrane</keyword>
<evidence type="ECO:0000256" key="2">
    <source>
        <dbReference type="ARBA" id="ARBA00009592"/>
    </source>
</evidence>
<dbReference type="Gene3D" id="3.80.10.10">
    <property type="entry name" value="Ribonuclease Inhibitor"/>
    <property type="match status" value="1"/>
</dbReference>
<evidence type="ECO:0008006" key="13">
    <source>
        <dbReference type="Google" id="ProtNLM"/>
    </source>
</evidence>
<evidence type="ECO:0000313" key="11">
    <source>
        <dbReference type="EMBL" id="KJB28993.1"/>
    </source>
</evidence>
<dbReference type="Gramene" id="KJB28993">
    <property type="protein sequence ID" value="KJB28993"/>
    <property type="gene ID" value="B456_005G078900"/>
</dbReference>
<dbReference type="InterPro" id="IPR025875">
    <property type="entry name" value="Leu-rich_rpt_4"/>
</dbReference>
<sequence>MNEAIPNDENIIGEGFQNLQILALGGCNFTGQVPKWLAKLKNLEVLDLSQNRISGLIPSWLGSMPNIFYIDLSANIISGEFPKELTSLWALATQESNNQVDRSYLELPVFVMPNNATSQQLYNQLSSLPSAIYLRNNNLNGNISKVIGQLRFLHVLDLSQNNFSGSIPEQLSNLTNLEKLDLSGNRLSGQIPESLRGLYFLSSFSFDTFTSSSFEGNPCLCGSIVQRICPNAPGAAHSPTLLKRLNTKLIIGLVLGICSGTGLVITVLASWILSKRRIIPGGDIDKIELDTLSCNSYSGVHP</sequence>